<proteinExistence type="predicted"/>
<feature type="domain" description="F-box" evidence="2">
    <location>
        <begin position="2"/>
        <end position="48"/>
    </location>
</feature>
<dbReference type="InterPro" id="IPR036047">
    <property type="entry name" value="F-box-like_dom_sf"/>
</dbReference>
<evidence type="ECO:0000259" key="2">
    <source>
        <dbReference type="PROSITE" id="PS50181"/>
    </source>
</evidence>
<gene>
    <name evidence="3" type="ORF">GJ744_008709</name>
</gene>
<feature type="region of interest" description="Disordered" evidence="1">
    <location>
        <begin position="214"/>
        <end position="240"/>
    </location>
</feature>
<reference evidence="3" key="1">
    <citation type="submission" date="2020-02" db="EMBL/GenBank/DDBJ databases">
        <authorList>
            <person name="Palmer J.M."/>
        </authorList>
    </citation>
    <scope>NUCLEOTIDE SEQUENCE</scope>
    <source>
        <strain evidence="3">EPUS1.4</strain>
        <tissue evidence="3">Thallus</tissue>
    </source>
</reference>
<dbReference type="SUPFAM" id="SSF81383">
    <property type="entry name" value="F-box domain"/>
    <property type="match status" value="1"/>
</dbReference>
<keyword evidence="4" id="KW-1185">Reference proteome</keyword>
<dbReference type="CDD" id="cd09917">
    <property type="entry name" value="F-box_SF"/>
    <property type="match status" value="1"/>
</dbReference>
<sequence length="389" mass="43021">MPCSIHSLPNEILIQILTPFLVRSLLSIAPTSPRFSSLILRILHYRLLLAASLGSYKLILEAYHPTRKYSEPYLFCTYLSTPGLSSTHEGEGSFYKHTTVGGQFSTLNQLYSFFRPERPGVEGNVPKRPYPAGGTGSQADPSSSSEPIFTNDGDGGNQKIEHIINLDSHELFSQFCTIANLVTIGPRRGLFLSVVTVEDKVMRVYRDWLEERAGASREEEKRKSKNKQRQEAATEATNFDPTIEGTELQEQEHEQARDIGSSPSILWTDDKRNVGLLVTIKDRKWRAGAGPLLVSADEEQPASYSIEIKGVSSRPTQIQFSSFPVIATSFLNRHASKLITCLLALRAELVVRTTHLMLAVEETQGQQTNISGKAMIFGSFASAANATTA</sequence>
<organism evidence="3 4">
    <name type="scientific">Endocarpon pusillum</name>
    <dbReference type="NCBI Taxonomy" id="364733"/>
    <lineage>
        <taxon>Eukaryota</taxon>
        <taxon>Fungi</taxon>
        <taxon>Dikarya</taxon>
        <taxon>Ascomycota</taxon>
        <taxon>Pezizomycotina</taxon>
        <taxon>Eurotiomycetes</taxon>
        <taxon>Chaetothyriomycetidae</taxon>
        <taxon>Verrucariales</taxon>
        <taxon>Verrucariaceae</taxon>
        <taxon>Endocarpon</taxon>
    </lineage>
</organism>
<dbReference type="AlphaFoldDB" id="A0A8H7AJ16"/>
<accession>A0A8H7AJ16</accession>
<feature type="compositionally biased region" description="Basic and acidic residues" evidence="1">
    <location>
        <begin position="214"/>
        <end position="232"/>
    </location>
</feature>
<dbReference type="InterPro" id="IPR001810">
    <property type="entry name" value="F-box_dom"/>
</dbReference>
<dbReference type="Proteomes" id="UP000606974">
    <property type="component" value="Unassembled WGS sequence"/>
</dbReference>
<protein>
    <recommendedName>
        <fullName evidence="2">F-box domain-containing protein</fullName>
    </recommendedName>
</protein>
<dbReference type="EMBL" id="JAACFV010000049">
    <property type="protein sequence ID" value="KAF7508832.1"/>
    <property type="molecule type" value="Genomic_DNA"/>
</dbReference>
<feature type="region of interest" description="Disordered" evidence="1">
    <location>
        <begin position="120"/>
        <end position="156"/>
    </location>
</feature>
<name>A0A8H7AJ16_9EURO</name>
<comment type="caution">
    <text evidence="3">The sequence shown here is derived from an EMBL/GenBank/DDBJ whole genome shotgun (WGS) entry which is preliminary data.</text>
</comment>
<dbReference type="PROSITE" id="PS50181">
    <property type="entry name" value="FBOX"/>
    <property type="match status" value="1"/>
</dbReference>
<feature type="compositionally biased region" description="Polar residues" evidence="1">
    <location>
        <begin position="137"/>
        <end position="148"/>
    </location>
</feature>
<evidence type="ECO:0000313" key="3">
    <source>
        <dbReference type="EMBL" id="KAF7508832.1"/>
    </source>
</evidence>
<dbReference type="OrthoDB" id="9981546at2759"/>
<evidence type="ECO:0000256" key="1">
    <source>
        <dbReference type="SAM" id="MobiDB-lite"/>
    </source>
</evidence>
<evidence type="ECO:0000313" key="4">
    <source>
        <dbReference type="Proteomes" id="UP000606974"/>
    </source>
</evidence>